<dbReference type="InterPro" id="IPR050273">
    <property type="entry name" value="GppA/Ppx_hydrolase"/>
</dbReference>
<sequence length="531" mass="58189">MDCGGKRLPEPHKGETKFVSHSSLIKAIYDPRDHFAVIDIGSNSVRLVVFDRLSRHPHILFNEKVLCGLGRMVGKTGRMDDEAVDSAIATLRRYRLLLKTMRVKRIEAVATAAVRDASNGPEFVERIERETGIPVQVISGKEEAALSAYGVISGIPDADGIVGDLGGGSLELIEVEKGQCKERLTLPIGPLRLMGEYGDDTASIDGEIATALATVDWLVNRQDKNFYIVGGSWRAVSRVNLVQKNAVLQILHGFSIKGAEAENLAGLIAAQEPESLAKVRDVPSRRAGTLPLAALILQNILKIMKPKRVITSSLGLREGIAYKHLSDQKKQEDPFISAAREMAEIGGRFKEHGDRLMDWIAPVFKGSKAPAFMERLYYGTCLLSDIAWRGHPDFRAERAMMEILYGRFVGVDHRDRGFVGLALNQINGGSQNSRLARLCRSLLSAEEVKQALVLGAALRLGHRVSGGTSKLLKRVRLKSSGDHLVLEVDDGFETIVNDVVERRLKALANQMHLTSSVELALNETSNIAIKG</sequence>
<evidence type="ECO:0000259" key="2">
    <source>
        <dbReference type="Pfam" id="PF21697"/>
    </source>
</evidence>
<name>A0ABQ2L7Z3_9PROT</name>
<dbReference type="Proteomes" id="UP000602381">
    <property type="component" value="Unassembled WGS sequence"/>
</dbReference>
<dbReference type="Pfam" id="PF02541">
    <property type="entry name" value="Ppx-GppA"/>
    <property type="match status" value="1"/>
</dbReference>
<dbReference type="SUPFAM" id="SSF53067">
    <property type="entry name" value="Actin-like ATPase domain"/>
    <property type="match status" value="2"/>
</dbReference>
<dbReference type="Gene3D" id="3.30.420.40">
    <property type="match status" value="1"/>
</dbReference>
<evidence type="ECO:0000259" key="1">
    <source>
        <dbReference type="Pfam" id="PF02541"/>
    </source>
</evidence>
<dbReference type="InterPro" id="IPR003695">
    <property type="entry name" value="Ppx_GppA_N"/>
</dbReference>
<reference evidence="4" key="1">
    <citation type="journal article" date="2019" name="Int. J. Syst. Evol. Microbiol.">
        <title>The Global Catalogue of Microorganisms (GCM) 10K type strain sequencing project: providing services to taxonomists for standard genome sequencing and annotation.</title>
        <authorList>
            <consortium name="The Broad Institute Genomics Platform"/>
            <consortium name="The Broad Institute Genome Sequencing Center for Infectious Disease"/>
            <person name="Wu L."/>
            <person name="Ma J."/>
        </authorList>
    </citation>
    <scope>NUCLEOTIDE SEQUENCE [LARGE SCALE GENOMIC DNA]</scope>
    <source>
        <strain evidence="4">JCM 17843</strain>
    </source>
</reference>
<gene>
    <name evidence="3" type="ORF">GCM10007972_04420</name>
</gene>
<comment type="caution">
    <text evidence="3">The sequence shown here is derived from an EMBL/GenBank/DDBJ whole genome shotgun (WGS) entry which is preliminary data.</text>
</comment>
<protein>
    <submittedName>
        <fullName evidence="3">Exopolyphosphatase</fullName>
    </submittedName>
</protein>
<dbReference type="InterPro" id="IPR048951">
    <property type="entry name" value="Ppx_C"/>
</dbReference>
<dbReference type="CDD" id="cd24052">
    <property type="entry name" value="ASKHA_NBD_HpPPX-GppA-like"/>
    <property type="match status" value="1"/>
</dbReference>
<keyword evidence="4" id="KW-1185">Reference proteome</keyword>
<dbReference type="Gene3D" id="3.30.420.150">
    <property type="entry name" value="Exopolyphosphatase. Domain 2"/>
    <property type="match status" value="1"/>
</dbReference>
<dbReference type="Gene3D" id="1.10.3210.10">
    <property type="entry name" value="Hypothetical protein af1432"/>
    <property type="match status" value="1"/>
</dbReference>
<organism evidence="3 4">
    <name type="scientific">Iodidimonas muriae</name>
    <dbReference type="NCBI Taxonomy" id="261467"/>
    <lineage>
        <taxon>Bacteria</taxon>
        <taxon>Pseudomonadati</taxon>
        <taxon>Pseudomonadota</taxon>
        <taxon>Alphaproteobacteria</taxon>
        <taxon>Iodidimonadales</taxon>
        <taxon>Iodidimonadaceae</taxon>
        <taxon>Iodidimonas</taxon>
    </lineage>
</organism>
<proteinExistence type="predicted"/>
<dbReference type="PANTHER" id="PTHR30005">
    <property type="entry name" value="EXOPOLYPHOSPHATASE"/>
    <property type="match status" value="1"/>
</dbReference>
<dbReference type="PANTHER" id="PTHR30005:SF0">
    <property type="entry name" value="RETROGRADE REGULATION PROTEIN 2"/>
    <property type="match status" value="1"/>
</dbReference>
<feature type="domain" description="Ppx/GppA phosphatase N-terminal" evidence="1">
    <location>
        <begin position="48"/>
        <end position="325"/>
    </location>
</feature>
<feature type="domain" description="Exopolyphosphatase C-terminal" evidence="2">
    <location>
        <begin position="336"/>
        <end position="509"/>
    </location>
</feature>
<dbReference type="EMBL" id="BMOV01000001">
    <property type="protein sequence ID" value="GGO06266.1"/>
    <property type="molecule type" value="Genomic_DNA"/>
</dbReference>
<evidence type="ECO:0000313" key="4">
    <source>
        <dbReference type="Proteomes" id="UP000602381"/>
    </source>
</evidence>
<dbReference type="Pfam" id="PF21697">
    <property type="entry name" value="Ppx_C"/>
    <property type="match status" value="1"/>
</dbReference>
<evidence type="ECO:0000313" key="3">
    <source>
        <dbReference type="EMBL" id="GGO06266.1"/>
    </source>
</evidence>
<accession>A0ABQ2L7Z3</accession>
<dbReference type="InterPro" id="IPR043129">
    <property type="entry name" value="ATPase_NBD"/>
</dbReference>